<dbReference type="NCBIfam" id="NF012099">
    <property type="entry name" value="SubclassA2"/>
    <property type="match status" value="1"/>
</dbReference>
<evidence type="ECO:0000256" key="6">
    <source>
        <dbReference type="RuleBase" id="RU361140"/>
    </source>
</evidence>
<dbReference type="EC" id="3.5.2.6" evidence="3 6"/>
<name>A0ABU0TFK8_9FLAO</name>
<evidence type="ECO:0000313" key="9">
    <source>
        <dbReference type="EMBL" id="MDQ1095846.1"/>
    </source>
</evidence>
<reference evidence="9 10" key="1">
    <citation type="submission" date="2023-07" db="EMBL/GenBank/DDBJ databases">
        <title>Functional and genomic diversity of the sorghum phyllosphere microbiome.</title>
        <authorList>
            <person name="Shade A."/>
        </authorList>
    </citation>
    <scope>NUCLEOTIDE SEQUENCE [LARGE SCALE GENOMIC DNA]</scope>
    <source>
        <strain evidence="9 10">SORGH_AS_1064</strain>
    </source>
</reference>
<evidence type="ECO:0000256" key="5">
    <source>
        <dbReference type="ARBA" id="ARBA00023251"/>
    </source>
</evidence>
<proteinExistence type="inferred from homology"/>
<feature type="signal peptide" evidence="7">
    <location>
        <begin position="1"/>
        <end position="21"/>
    </location>
</feature>
<feature type="chain" id="PRO_5045291127" description="Beta-lactamase" evidence="7">
    <location>
        <begin position="22"/>
        <end position="300"/>
    </location>
</feature>
<evidence type="ECO:0000256" key="4">
    <source>
        <dbReference type="ARBA" id="ARBA00022801"/>
    </source>
</evidence>
<keyword evidence="7" id="KW-0732">Signal</keyword>
<keyword evidence="5 6" id="KW-0046">Antibiotic resistance</keyword>
<feature type="domain" description="Beta-lactamase class A catalytic" evidence="8">
    <location>
        <begin position="43"/>
        <end position="271"/>
    </location>
</feature>
<dbReference type="NCBIfam" id="NF033103">
    <property type="entry name" value="bla_class_A"/>
    <property type="match status" value="1"/>
</dbReference>
<dbReference type="InterPro" id="IPR012338">
    <property type="entry name" value="Beta-lactam/transpept-like"/>
</dbReference>
<evidence type="ECO:0000256" key="1">
    <source>
        <dbReference type="ARBA" id="ARBA00001526"/>
    </source>
</evidence>
<protein>
    <recommendedName>
        <fullName evidence="3 6">Beta-lactamase</fullName>
        <ecNumber evidence="3 6">3.5.2.6</ecNumber>
    </recommendedName>
</protein>
<dbReference type="GO" id="GO:0008800">
    <property type="term" value="F:beta-lactamase activity"/>
    <property type="evidence" value="ECO:0007669"/>
    <property type="project" value="UniProtKB-EC"/>
</dbReference>
<dbReference type="PRINTS" id="PR00118">
    <property type="entry name" value="BLACTAMASEA"/>
</dbReference>
<dbReference type="InterPro" id="IPR000871">
    <property type="entry name" value="Beta-lactam_class-A"/>
</dbReference>
<evidence type="ECO:0000256" key="3">
    <source>
        <dbReference type="ARBA" id="ARBA00012865"/>
    </source>
</evidence>
<dbReference type="Proteomes" id="UP001225072">
    <property type="component" value="Unassembled WGS sequence"/>
</dbReference>
<comment type="catalytic activity">
    <reaction evidence="1 6">
        <text>a beta-lactam + H2O = a substituted beta-amino acid</text>
        <dbReference type="Rhea" id="RHEA:20401"/>
        <dbReference type="ChEBI" id="CHEBI:15377"/>
        <dbReference type="ChEBI" id="CHEBI:35627"/>
        <dbReference type="ChEBI" id="CHEBI:140347"/>
        <dbReference type="EC" id="3.5.2.6"/>
    </reaction>
</comment>
<comment type="caution">
    <text evidence="9">The sequence shown here is derived from an EMBL/GenBank/DDBJ whole genome shotgun (WGS) entry which is preliminary data.</text>
</comment>
<dbReference type="PROSITE" id="PS00146">
    <property type="entry name" value="BETA_LACTAMASE_A"/>
    <property type="match status" value="1"/>
</dbReference>
<evidence type="ECO:0000259" key="8">
    <source>
        <dbReference type="Pfam" id="PF13354"/>
    </source>
</evidence>
<keyword evidence="10" id="KW-1185">Reference proteome</keyword>
<dbReference type="Pfam" id="PF13354">
    <property type="entry name" value="Beta-lactamase2"/>
    <property type="match status" value="1"/>
</dbReference>
<dbReference type="SUPFAM" id="SSF56601">
    <property type="entry name" value="beta-lactamase/transpeptidase-like"/>
    <property type="match status" value="1"/>
</dbReference>
<sequence length="300" mass="33873">MIHRFRLTVLFAFMICCQAFAQTTDNLKERIQQIISSKNAEVGVAIKSQDGRDTLSINGDRHFPLQSVFKFHIALAVLSQVDQGKFSLNQKIKIGKKDLLPDLYSPIRDQYPNGVTLPLSKILEYTVSQSDNVGCELLLKMIGGPEVVEKYCKDSGVKDISIKINEETQQANWDLQFLNWTTPKAGNEILELFYANPNKLLSKKSYDFIWKVMRETETGENRLRGQLPKKTVVAHKTGSSGSNKEGITAAVNDMGIVFLPNGKHYFITVFVTKSTENAETNEKIIADISKAAWDYFNRKK</sequence>
<dbReference type="EMBL" id="JAUTAL010000001">
    <property type="protein sequence ID" value="MDQ1095846.1"/>
    <property type="molecule type" value="Genomic_DNA"/>
</dbReference>
<accession>A0ABU0TFK8</accession>
<comment type="similarity">
    <text evidence="2 6">Belongs to the class-A beta-lactamase family.</text>
</comment>
<dbReference type="InterPro" id="IPR023650">
    <property type="entry name" value="Beta-lactam_class-A_AS"/>
</dbReference>
<dbReference type="PANTHER" id="PTHR35333:SF3">
    <property type="entry name" value="BETA-LACTAMASE-TYPE TRANSPEPTIDASE FOLD CONTAINING PROTEIN"/>
    <property type="match status" value="1"/>
</dbReference>
<keyword evidence="4 6" id="KW-0378">Hydrolase</keyword>
<dbReference type="RefSeq" id="WP_307447225.1">
    <property type="nucleotide sequence ID" value="NZ_JAUTAL010000001.1"/>
</dbReference>
<evidence type="ECO:0000256" key="2">
    <source>
        <dbReference type="ARBA" id="ARBA00009009"/>
    </source>
</evidence>
<gene>
    <name evidence="9" type="ORF">QE404_000993</name>
</gene>
<evidence type="ECO:0000256" key="7">
    <source>
        <dbReference type="SAM" id="SignalP"/>
    </source>
</evidence>
<dbReference type="InterPro" id="IPR045155">
    <property type="entry name" value="Beta-lactam_cat"/>
</dbReference>
<organism evidence="9 10">
    <name type="scientific">Chryseobacterium camelliae</name>
    <dbReference type="NCBI Taxonomy" id="1265445"/>
    <lineage>
        <taxon>Bacteria</taxon>
        <taxon>Pseudomonadati</taxon>
        <taxon>Bacteroidota</taxon>
        <taxon>Flavobacteriia</taxon>
        <taxon>Flavobacteriales</taxon>
        <taxon>Weeksellaceae</taxon>
        <taxon>Chryseobacterium group</taxon>
        <taxon>Chryseobacterium</taxon>
    </lineage>
</organism>
<dbReference type="PANTHER" id="PTHR35333">
    <property type="entry name" value="BETA-LACTAMASE"/>
    <property type="match status" value="1"/>
</dbReference>
<dbReference type="Gene3D" id="3.40.710.10">
    <property type="entry name" value="DD-peptidase/beta-lactamase superfamily"/>
    <property type="match status" value="1"/>
</dbReference>
<evidence type="ECO:0000313" key="10">
    <source>
        <dbReference type="Proteomes" id="UP001225072"/>
    </source>
</evidence>